<name>F2UR39_SALR5</name>
<gene>
    <name evidence="2" type="ORF">PTSG_13032</name>
</gene>
<feature type="transmembrane region" description="Helical" evidence="1">
    <location>
        <begin position="12"/>
        <end position="32"/>
    </location>
</feature>
<sequence>MPPAFASLPPFPLFLTPLILCWRCVMMMMMMVMMTWVTRRTCWHTPCASVPCLASVKHVVTSFLVSFPCNQCDVVHAVLSFIRVHLRIVVYVVEHVTCEPLCMCTCIHALLVAHCCWGVAHRFIALSQTACPAPFLS</sequence>
<dbReference type="Proteomes" id="UP000007799">
    <property type="component" value="Unassembled WGS sequence"/>
</dbReference>
<proteinExistence type="predicted"/>
<reference evidence="2" key="1">
    <citation type="submission" date="2009-08" db="EMBL/GenBank/DDBJ databases">
        <title>Annotation of Salpingoeca rosetta.</title>
        <authorList>
            <consortium name="The Broad Institute Genome Sequencing Platform"/>
            <person name="Russ C."/>
            <person name="Cuomo C."/>
            <person name="Burger G."/>
            <person name="Gray M.W."/>
            <person name="Holland P.W.H."/>
            <person name="King N."/>
            <person name="Lang F.B.F."/>
            <person name="Roger A.J."/>
            <person name="Ruiz-Trillo I."/>
            <person name="Young S.K."/>
            <person name="Zeng Q."/>
            <person name="Gargeya S."/>
            <person name="Alvarado L."/>
            <person name="Berlin A."/>
            <person name="Chapman S.B."/>
            <person name="Chen Z."/>
            <person name="Freedman E."/>
            <person name="Gellesch M."/>
            <person name="Goldberg J."/>
            <person name="Griggs A."/>
            <person name="Gujja S."/>
            <person name="Heilman E."/>
            <person name="Heiman D."/>
            <person name="Howarth C."/>
            <person name="Mehta T."/>
            <person name="Neiman D."/>
            <person name="Pearson M."/>
            <person name="Roberts A."/>
            <person name="Saif S."/>
            <person name="Shea T."/>
            <person name="Shenoy N."/>
            <person name="Sisk P."/>
            <person name="Stolte C."/>
            <person name="Sykes S."/>
            <person name="White J."/>
            <person name="Yandava C."/>
            <person name="Haas B."/>
            <person name="Nusbaum C."/>
            <person name="Birren B."/>
        </authorList>
    </citation>
    <scope>NUCLEOTIDE SEQUENCE [LARGE SCALE GENOMIC DNA]</scope>
    <source>
        <strain evidence="2">ATCC 50818</strain>
    </source>
</reference>
<dbReference type="AlphaFoldDB" id="F2UR39"/>
<keyword evidence="3" id="KW-1185">Reference proteome</keyword>
<dbReference type="GeneID" id="16068948"/>
<dbReference type="InParanoid" id="F2UR39"/>
<protein>
    <submittedName>
        <fullName evidence="2">Uncharacterized protein</fullName>
    </submittedName>
</protein>
<evidence type="ECO:0000256" key="1">
    <source>
        <dbReference type="SAM" id="Phobius"/>
    </source>
</evidence>
<dbReference type="KEGG" id="sre:PTSG_13032"/>
<evidence type="ECO:0000313" key="3">
    <source>
        <dbReference type="Proteomes" id="UP000007799"/>
    </source>
</evidence>
<dbReference type="RefSeq" id="XP_004988419.1">
    <property type="nucleotide sequence ID" value="XM_004988362.1"/>
</dbReference>
<keyword evidence="1" id="KW-0472">Membrane</keyword>
<accession>F2UR39</accession>
<keyword evidence="1" id="KW-1133">Transmembrane helix</keyword>
<organism evidence="3">
    <name type="scientific">Salpingoeca rosetta (strain ATCC 50818 / BSB-021)</name>
    <dbReference type="NCBI Taxonomy" id="946362"/>
    <lineage>
        <taxon>Eukaryota</taxon>
        <taxon>Choanoflagellata</taxon>
        <taxon>Craspedida</taxon>
        <taxon>Salpingoecidae</taxon>
        <taxon>Salpingoeca</taxon>
    </lineage>
</organism>
<evidence type="ECO:0000313" key="2">
    <source>
        <dbReference type="EMBL" id="EGD80094.1"/>
    </source>
</evidence>
<dbReference type="EMBL" id="GL832990">
    <property type="protein sequence ID" value="EGD80094.1"/>
    <property type="molecule type" value="Genomic_DNA"/>
</dbReference>
<keyword evidence="1" id="KW-0812">Transmembrane</keyword>